<dbReference type="CDD" id="cd13215">
    <property type="entry name" value="PH-GRAM1_AGT26"/>
    <property type="match status" value="1"/>
</dbReference>
<evidence type="ECO:0000256" key="11">
    <source>
        <dbReference type="ARBA" id="ARBA00049453"/>
    </source>
</evidence>
<gene>
    <name evidence="14" type="ORF">IWX90DRAFT_235232</name>
</gene>
<evidence type="ECO:0000256" key="12">
    <source>
        <dbReference type="SAM" id="MobiDB-lite"/>
    </source>
</evidence>
<feature type="compositionally biased region" description="Acidic residues" evidence="12">
    <location>
        <begin position="1393"/>
        <end position="1408"/>
    </location>
</feature>
<evidence type="ECO:0000256" key="5">
    <source>
        <dbReference type="ARBA" id="ARBA00022490"/>
    </source>
</evidence>
<dbReference type="InterPro" id="IPR048066">
    <property type="entry name" value="ATG26_PH_GRAM1"/>
</dbReference>
<dbReference type="Pfam" id="PF00169">
    <property type="entry name" value="PH"/>
    <property type="match status" value="1"/>
</dbReference>
<evidence type="ECO:0000259" key="13">
    <source>
        <dbReference type="PROSITE" id="PS50003"/>
    </source>
</evidence>
<evidence type="ECO:0000256" key="2">
    <source>
        <dbReference type="ARBA" id="ARBA00004496"/>
    </source>
</evidence>
<dbReference type="Proteomes" id="UP001456524">
    <property type="component" value="Unassembled WGS sequence"/>
</dbReference>
<keyword evidence="5" id="KW-0963">Cytoplasm</keyword>
<feature type="compositionally biased region" description="Basic and acidic residues" evidence="12">
    <location>
        <begin position="19"/>
        <end position="38"/>
    </location>
</feature>
<keyword evidence="7" id="KW-0808">Transferase</keyword>
<dbReference type="Pfam" id="PF06722">
    <property type="entry name" value="EryCIII-like_C"/>
    <property type="match status" value="1"/>
</dbReference>
<dbReference type="InterPro" id="IPR048065">
    <property type="entry name" value="ATG26_PH_GRAM2"/>
</dbReference>
<dbReference type="PROSITE" id="PS50003">
    <property type="entry name" value="PH_DOMAIN"/>
    <property type="match status" value="1"/>
</dbReference>
<evidence type="ECO:0000256" key="9">
    <source>
        <dbReference type="ARBA" id="ARBA00029843"/>
    </source>
</evidence>
<reference evidence="14 15" key="1">
    <citation type="journal article" date="2022" name="G3 (Bethesda)">
        <title>Enemy or ally: a genomic approach to elucidate the lifestyle of Phyllosticta citrichinaensis.</title>
        <authorList>
            <person name="Buijs V.A."/>
            <person name="Groenewald J.Z."/>
            <person name="Haridas S."/>
            <person name="LaButti K.M."/>
            <person name="Lipzen A."/>
            <person name="Martin F.M."/>
            <person name="Barry K."/>
            <person name="Grigoriev I.V."/>
            <person name="Crous P.W."/>
            <person name="Seidl M.F."/>
        </authorList>
    </citation>
    <scope>NUCLEOTIDE SEQUENCE [LARGE SCALE GENOMIC DNA]</scope>
    <source>
        <strain evidence="14 15">CBS 129764</strain>
    </source>
</reference>
<feature type="region of interest" description="Disordered" evidence="12">
    <location>
        <begin position="444"/>
        <end position="548"/>
    </location>
</feature>
<feature type="compositionally biased region" description="Polar residues" evidence="12">
    <location>
        <begin position="629"/>
        <end position="640"/>
    </location>
</feature>
<dbReference type="InterPro" id="IPR002213">
    <property type="entry name" value="UDP_glucos_trans"/>
</dbReference>
<feature type="region of interest" description="Disordered" evidence="12">
    <location>
        <begin position="1"/>
        <end position="57"/>
    </location>
</feature>
<feature type="compositionally biased region" description="Low complexity" evidence="12">
    <location>
        <begin position="488"/>
        <end position="498"/>
    </location>
</feature>
<comment type="subcellular location">
    <subcellularLocation>
        <location evidence="2">Cytoplasm</location>
    </subcellularLocation>
    <subcellularLocation>
        <location evidence="1">Membrane</location>
        <topology evidence="1">Peripheral membrane protein</topology>
    </subcellularLocation>
</comment>
<dbReference type="InterPro" id="IPR004276">
    <property type="entry name" value="GlycoTrans_28_N"/>
</dbReference>
<dbReference type="PANTHER" id="PTHR48050:SF25">
    <property type="entry name" value="STEROL 3-BETA-GLUCOSYLTRANSFERASE"/>
    <property type="match status" value="1"/>
</dbReference>
<evidence type="ECO:0000256" key="3">
    <source>
        <dbReference type="ARBA" id="ARBA00006962"/>
    </source>
</evidence>
<dbReference type="EMBL" id="JBBWUH010000006">
    <property type="protein sequence ID" value="KAK8163637.1"/>
    <property type="molecule type" value="Genomic_DNA"/>
</dbReference>
<evidence type="ECO:0000313" key="15">
    <source>
        <dbReference type="Proteomes" id="UP001456524"/>
    </source>
</evidence>
<dbReference type="CDD" id="cd03784">
    <property type="entry name" value="GT1_Gtf-like"/>
    <property type="match status" value="1"/>
</dbReference>
<dbReference type="Gene3D" id="2.30.29.30">
    <property type="entry name" value="Pleckstrin-homology domain (PH domain)/Phosphotyrosine-binding domain (PTB)"/>
    <property type="match status" value="3"/>
</dbReference>
<dbReference type="InterPro" id="IPR050426">
    <property type="entry name" value="Glycosyltransferase_28"/>
</dbReference>
<keyword evidence="15" id="KW-1185">Reference proteome</keyword>
<organism evidence="14 15">
    <name type="scientific">Phyllosticta citrichinensis</name>
    <dbReference type="NCBI Taxonomy" id="1130410"/>
    <lineage>
        <taxon>Eukaryota</taxon>
        <taxon>Fungi</taxon>
        <taxon>Dikarya</taxon>
        <taxon>Ascomycota</taxon>
        <taxon>Pezizomycotina</taxon>
        <taxon>Dothideomycetes</taxon>
        <taxon>Dothideomycetes incertae sedis</taxon>
        <taxon>Botryosphaeriales</taxon>
        <taxon>Phyllostictaceae</taxon>
        <taxon>Phyllosticta</taxon>
    </lineage>
</organism>
<protein>
    <recommendedName>
        <fullName evidence="4">sterol 3beta-glucosyltransferase</fullName>
        <ecNumber evidence="4">2.4.1.173</ecNumber>
    </recommendedName>
    <alternativeName>
        <fullName evidence="9">Autophagy-related protein 26</fullName>
    </alternativeName>
</protein>
<feature type="region of interest" description="Disordered" evidence="12">
    <location>
        <begin position="1372"/>
        <end position="1482"/>
    </location>
</feature>
<feature type="compositionally biased region" description="Polar residues" evidence="12">
    <location>
        <begin position="591"/>
        <end position="614"/>
    </location>
</feature>
<feature type="domain" description="PH" evidence="13">
    <location>
        <begin position="274"/>
        <end position="371"/>
    </location>
</feature>
<evidence type="ECO:0000256" key="10">
    <source>
        <dbReference type="ARBA" id="ARBA00047886"/>
    </source>
</evidence>
<evidence type="ECO:0000256" key="8">
    <source>
        <dbReference type="ARBA" id="ARBA00023136"/>
    </source>
</evidence>
<feature type="compositionally biased region" description="Basic and acidic residues" evidence="12">
    <location>
        <begin position="90"/>
        <end position="103"/>
    </location>
</feature>
<keyword evidence="6" id="KW-0328">Glycosyltransferase</keyword>
<dbReference type="SMART" id="SM00568">
    <property type="entry name" value="GRAM"/>
    <property type="match status" value="2"/>
</dbReference>
<evidence type="ECO:0000256" key="6">
    <source>
        <dbReference type="ARBA" id="ARBA00022676"/>
    </source>
</evidence>
<feature type="compositionally biased region" description="Basic and acidic residues" evidence="12">
    <location>
        <begin position="615"/>
        <end position="628"/>
    </location>
</feature>
<dbReference type="EC" id="2.4.1.173" evidence="4"/>
<dbReference type="SUPFAM" id="SSF50729">
    <property type="entry name" value="PH domain-like"/>
    <property type="match status" value="1"/>
</dbReference>
<evidence type="ECO:0000256" key="7">
    <source>
        <dbReference type="ARBA" id="ARBA00022679"/>
    </source>
</evidence>
<evidence type="ECO:0000313" key="14">
    <source>
        <dbReference type="EMBL" id="KAK8163637.1"/>
    </source>
</evidence>
<comment type="similarity">
    <text evidence="3">Belongs to the glycosyltransferase 28 family.</text>
</comment>
<dbReference type="InterPro" id="IPR010610">
    <property type="entry name" value="EryCIII-like_C"/>
</dbReference>
<name>A0ABR1XPR3_9PEZI</name>
<dbReference type="InterPro" id="IPR001849">
    <property type="entry name" value="PH_domain"/>
</dbReference>
<dbReference type="InterPro" id="IPR004182">
    <property type="entry name" value="GRAM"/>
</dbReference>
<dbReference type="SMART" id="SM00233">
    <property type="entry name" value="PH"/>
    <property type="match status" value="1"/>
</dbReference>
<feature type="region of interest" description="Disordered" evidence="12">
    <location>
        <begin position="591"/>
        <end position="651"/>
    </location>
</feature>
<comment type="catalytic activity">
    <reaction evidence="11">
        <text>a sterol + UDP-alpha-D-glucose = a sterol 3-beta-D-glucoside + UDP + H(+)</text>
        <dbReference type="Rhea" id="RHEA:22724"/>
        <dbReference type="ChEBI" id="CHEBI:15378"/>
        <dbReference type="ChEBI" id="CHEBI:15889"/>
        <dbReference type="ChEBI" id="CHEBI:37424"/>
        <dbReference type="ChEBI" id="CHEBI:58223"/>
        <dbReference type="ChEBI" id="CHEBI:58885"/>
        <dbReference type="EC" id="2.4.1.173"/>
    </reaction>
    <physiologicalReaction direction="left-to-right" evidence="11">
        <dbReference type="Rhea" id="RHEA:22725"/>
    </physiologicalReaction>
</comment>
<accession>A0ABR1XPR3</accession>
<evidence type="ECO:0000256" key="1">
    <source>
        <dbReference type="ARBA" id="ARBA00004170"/>
    </source>
</evidence>
<dbReference type="PANTHER" id="PTHR48050">
    <property type="entry name" value="STEROL 3-BETA-GLUCOSYLTRANSFERASE"/>
    <property type="match status" value="1"/>
</dbReference>
<dbReference type="CDD" id="cd13216">
    <property type="entry name" value="PH-GRAM2_AGT26"/>
    <property type="match status" value="1"/>
</dbReference>
<evidence type="ECO:0000256" key="4">
    <source>
        <dbReference type="ARBA" id="ARBA00012650"/>
    </source>
</evidence>
<dbReference type="InterPro" id="IPR011993">
    <property type="entry name" value="PH-like_dom_sf"/>
</dbReference>
<dbReference type="SUPFAM" id="SSF53756">
    <property type="entry name" value="UDP-Glycosyltransferase/glycogen phosphorylase"/>
    <property type="match status" value="1"/>
</dbReference>
<dbReference type="Pfam" id="PF02893">
    <property type="entry name" value="GRAM"/>
    <property type="match status" value="2"/>
</dbReference>
<comment type="caution">
    <text evidence="14">The sequence shown here is derived from an EMBL/GenBank/DDBJ whole genome shotgun (WGS) entry which is preliminary data.</text>
</comment>
<proteinExistence type="inferred from homology"/>
<dbReference type="Pfam" id="PF03033">
    <property type="entry name" value="Glyco_transf_28"/>
    <property type="match status" value="1"/>
</dbReference>
<keyword evidence="8" id="KW-0472">Membrane</keyword>
<feature type="region of interest" description="Disordered" evidence="12">
    <location>
        <begin position="77"/>
        <end position="189"/>
    </location>
</feature>
<feature type="compositionally biased region" description="Basic and acidic residues" evidence="12">
    <location>
        <begin position="1435"/>
        <end position="1454"/>
    </location>
</feature>
<feature type="compositionally biased region" description="Polar residues" evidence="12">
    <location>
        <begin position="474"/>
        <end position="485"/>
    </location>
</feature>
<comment type="catalytic activity">
    <reaction evidence="10">
        <text>ergosterol + UDP-alpha-D-glucose = ergosteryl 3-beta-D-glucoside + UDP + H(+)</text>
        <dbReference type="Rhea" id="RHEA:61836"/>
        <dbReference type="ChEBI" id="CHEBI:15378"/>
        <dbReference type="ChEBI" id="CHEBI:16933"/>
        <dbReference type="ChEBI" id="CHEBI:52973"/>
        <dbReference type="ChEBI" id="CHEBI:58223"/>
        <dbReference type="ChEBI" id="CHEBI:58885"/>
    </reaction>
    <physiologicalReaction direction="left-to-right" evidence="10">
        <dbReference type="Rhea" id="RHEA:61837"/>
    </physiologicalReaction>
</comment>
<sequence>MASSEYMVGDGSSRRPNRKPKEPRRISFEIPERLRHGDDEDEDVSAPKSNDPRYTHRSVFDLITKAGSIANLKSRFTHDEVSESEDEDIPWMKRSGERPRDLVTDGASDPKAQTLDSTQRKHRSALSHSKILRPITKLRLKPSKDRSSTAPDDAMSSSQILPERPRKGDLPMTNEEEDEQSMSGQMRAKAGLEASALGSDLRKVHSSFDDDSSPEKGLEELAQRLMEIFQLSEREEVISEFPCWLLQTVLLQGYLYITQKHICFYAYLPKKTSEVTKSGHLAKRGRTMWNRSWFILKGDVLAYYNNASDLYFPRGRINLRYAISASLVEHKDKGKEPVEFSVTTNQRTYEFRADSATSAKEWVKLLQKVIFKSHNDGDSVKIAIPLASVMDIEENRVLEDAETIKIRAVCEEYAIDEYYFSFFGFGQEAMNVMRVMVDGSKQEADQKLDSSSASMDKKIASVPGTPRSRKSCSPVRTTLFQPQRTPDSRASVDSSRSSFDTKRRKSSEQIRTSLERGRRAFTKTQDKPAGGPADKPALSPISSNPRDSAASYAIDNETESSLAVQSLNDTDTSASQILNRSDVFHQNEHNYSQRGLSDSSMDYGKNSQDTARSINTDKEARLRPHTDHTASTARTRTPVQESEELVTDSQIHDEKLQVSASGYGLSGIVNAGTYPFQKASGFAGYIKKRSRHMGNILASESMGYYEKVSGMWTGGKKHYIDEGLSADDNLRELVDDEDAILDNERFRKHFALPDTEKLRAVFFCHLWRVLPQYGKIYLSDKYFCFRSLLVGTRTKLVLPIKDIENVNKEKSFRLTYRGLVIVVRGHEEVFFDFSQGDVRDDCAVTLHRMLEQAKYLQTSGTLSEDNLLQAEAAKAEHELLQQARKDIPTDKQPTVPQHIDELGTTYIVTERTLNAATDTSVQAPVIFDDPHASILDFKPPEPLRITCLTIGSRGDVQPYIALCKGLLAEGHKPRIVTHGEFEGWVRSHGIDFAPVAGNPAELMRLCVETGMFTPTFLTKAHFMFRGWLSSLLETAWEGCQGTDVLIESPSTMAGVHIAEALEIPYFRAFTMPWTRTRAYPHAFAVRDHKMGGTYNFLTYVLFEEVFWKATSWQINGWRKKKLGLPATTLKRLQLNKIPFMYNFSPSVVVPPLDYSDWIRVTGYWFLDESSGWVPPKPLTDFIKKAREDGKKLVYIGFGSIVVEDPKAMTKSVIDAVMKADVRCILSKGWSDRLDNKTATTQPEVPLPPEIHQISAAPHDWLFRQIDAAAHHGGAGTTGASLRAGIPTIIKPFFGDQFFFASRVEDLRVGMYIKKLNTSVLSRALWRATRDERMINKARVLGEQIRKEDGVGTAIKTIYRDLEYAKSLIKRRAPRDKSGAASSNQNNDHHNDSADEAEEEWTFVEDDSDPELRKLAGELALDPSGAGKEAPTDAAMAKKWEQLVEQQEVERRAASDKGSSGRASGALKEKASADQMRGATKQG</sequence>
<dbReference type="Gene3D" id="3.40.50.2000">
    <property type="entry name" value="Glycogen Phosphorylase B"/>
    <property type="match status" value="2"/>
</dbReference>